<dbReference type="EMBL" id="MN908687">
    <property type="protein sequence ID" value="QIG58239.1"/>
    <property type="molecule type" value="Genomic_DNA"/>
</dbReference>
<name>A0A6G6XJE6_9CAUD</name>
<reference evidence="1 2" key="1">
    <citation type="submission" date="2020-01" db="EMBL/GenBank/DDBJ databases">
        <authorList>
            <person name="Alvaro L.E."/>
            <person name="Baker K.N."/>
            <person name="Baxter I.S."/>
            <person name="Brown M.R."/>
            <person name="Driscoll K.D."/>
            <person name="Elrubaie J.M."/>
            <person name="Feith S.L."/>
            <person name="Indihar D.F."/>
            <person name="Knoch V.T."/>
            <person name="Koirtyohann K.M."/>
            <person name="Kratz M.A."/>
            <person name="Lear A.H."/>
            <person name="Lindblom K.E."/>
            <person name="Marcus E.R."/>
            <person name="Murphy M.E."/>
            <person name="Sensor R."/>
            <person name="Sherman S.J."/>
            <person name="Swift V.R."/>
            <person name="White K.E."/>
            <person name="Wills S.J."/>
            <person name="Gatt S.M."/>
            <person name="Lohbauer S.A."/>
            <person name="Power T.R."/>
            <person name="Rosales K.A."/>
            <person name="Sisson B.M."/>
            <person name="Isern S."/>
            <person name="Michael S.F."/>
            <person name="Sunnen C.N."/>
            <person name="Garlena R.A."/>
            <person name="Russell D.A."/>
            <person name="Pope W.H."/>
            <person name="Jacobs-Sera D."/>
            <person name="Hatfull G.F."/>
        </authorList>
    </citation>
    <scope>NUCLEOTIDE SEQUENCE [LARGE SCALE GENOMIC DNA]</scope>
</reference>
<dbReference type="Proteomes" id="UP000503093">
    <property type="component" value="Segment"/>
</dbReference>
<sequence>MMSVHEKCPDKGTCWHGCDLACYRIRIAGPLSGVFPGDTWPEEIVAQHKALNDFERHRLREAEKRLPDADPQLPLCGSCGAETDHDGDNLYCEDCGLDFDPIHMTASYRNPDIRPCAKACTDEHPTDGRFESYTWVCGPCALPEGHKGECYTGCRLVRTEELHSS</sequence>
<dbReference type="RefSeq" id="YP_010059337.1">
    <property type="nucleotide sequence ID" value="NC_054725.1"/>
</dbReference>
<evidence type="ECO:0000313" key="2">
    <source>
        <dbReference type="Proteomes" id="UP000503093"/>
    </source>
</evidence>
<evidence type="ECO:0000313" key="1">
    <source>
        <dbReference type="EMBL" id="QIG58239.1"/>
    </source>
</evidence>
<dbReference type="KEGG" id="vg:64766569"/>
<gene>
    <name evidence="1" type="primary">88</name>
    <name evidence="1" type="ORF">SEA_SKOG_87</name>
</gene>
<protein>
    <submittedName>
        <fullName evidence="1">Uncharacterized protein</fullName>
    </submittedName>
</protein>
<accession>A0A6G6XJE6</accession>
<dbReference type="GeneID" id="64766569"/>
<proteinExistence type="predicted"/>
<keyword evidence="2" id="KW-1185">Reference proteome</keyword>
<organism evidence="1 2">
    <name type="scientific">Gordonia phage Skog</name>
    <dbReference type="NCBI Taxonomy" id="2704033"/>
    <lineage>
        <taxon>Viruses</taxon>
        <taxon>Duplodnaviria</taxon>
        <taxon>Heunggongvirae</taxon>
        <taxon>Uroviricota</taxon>
        <taxon>Caudoviricetes</taxon>
        <taxon>Skogvirus</taxon>
        <taxon>Skogvirus Skog</taxon>
    </lineage>
</organism>